<protein>
    <recommendedName>
        <fullName evidence="2">Flagellar biosynthetic protein FlhB</fullName>
    </recommendedName>
</protein>
<keyword evidence="5" id="KW-0969">Cilium</keyword>
<dbReference type="SUPFAM" id="SSF160544">
    <property type="entry name" value="EscU C-terminal domain-like"/>
    <property type="match status" value="1"/>
</dbReference>
<proteinExistence type="inferred from homology"/>
<keyword evidence="5" id="KW-0282">Flagellum</keyword>
<dbReference type="Pfam" id="PF01312">
    <property type="entry name" value="Bac_export_2"/>
    <property type="match status" value="1"/>
</dbReference>
<comment type="function">
    <text evidence="4">Required for formation of the rod structure in the basal body of the flagellar apparatus. Together with FliI and FliH, may constitute the export apparatus of flagellin.</text>
</comment>
<evidence type="ECO:0000313" key="5">
    <source>
        <dbReference type="EMBL" id="OOZ42148.1"/>
    </source>
</evidence>
<dbReference type="Proteomes" id="UP000191110">
    <property type="component" value="Unassembled WGS sequence"/>
</dbReference>
<keyword evidence="3" id="KW-1006">Bacterial flagellum protein export</keyword>
<dbReference type="AlphaFoldDB" id="A0A1T2LAL4"/>
<keyword evidence="3" id="KW-0813">Transport</keyword>
<comment type="caution">
    <text evidence="5">The sequence shown here is derived from an EMBL/GenBank/DDBJ whole genome shotgun (WGS) entry which is preliminary data.</text>
</comment>
<dbReference type="RefSeq" id="WP_078482176.1">
    <property type="nucleotide sequence ID" value="NZ_MPRL01000002.1"/>
</dbReference>
<keyword evidence="5" id="KW-0966">Cell projection</keyword>
<evidence type="ECO:0000256" key="2">
    <source>
        <dbReference type="ARBA" id="ARBA00021622"/>
    </source>
</evidence>
<keyword evidence="3" id="KW-0653">Protein transport</keyword>
<evidence type="ECO:0000256" key="3">
    <source>
        <dbReference type="ARBA" id="ARBA00023225"/>
    </source>
</evidence>
<evidence type="ECO:0000256" key="4">
    <source>
        <dbReference type="ARBA" id="ARBA00025078"/>
    </source>
</evidence>
<dbReference type="OrthoDB" id="5244399at2"/>
<dbReference type="PANTHER" id="PTHR30531:SF12">
    <property type="entry name" value="FLAGELLAR BIOSYNTHETIC PROTEIN FLHB"/>
    <property type="match status" value="1"/>
</dbReference>
<dbReference type="InterPro" id="IPR029025">
    <property type="entry name" value="T3SS_substrate_exporter_C"/>
</dbReference>
<keyword evidence="6" id="KW-1185">Reference proteome</keyword>
<name>A0A1T2LAL4_9GAMM</name>
<comment type="similarity">
    <text evidence="1">Belongs to the type III secretion exporter family.</text>
</comment>
<dbReference type="InterPro" id="IPR006135">
    <property type="entry name" value="T3SS_substrate_exporter"/>
</dbReference>
<dbReference type="PANTHER" id="PTHR30531">
    <property type="entry name" value="FLAGELLAR BIOSYNTHETIC PROTEIN FLHB"/>
    <property type="match status" value="1"/>
</dbReference>
<gene>
    <name evidence="5" type="ORF">BOW53_00795</name>
</gene>
<dbReference type="GO" id="GO:0005886">
    <property type="term" value="C:plasma membrane"/>
    <property type="evidence" value="ECO:0007669"/>
    <property type="project" value="TreeGrafter"/>
</dbReference>
<dbReference type="GO" id="GO:0009306">
    <property type="term" value="P:protein secretion"/>
    <property type="evidence" value="ECO:0007669"/>
    <property type="project" value="InterPro"/>
</dbReference>
<sequence>MKEQQTGNDLSIALRYDGVGAPRVTAKGEGDLAREILELAKKHGIPYQENPVLVQLLAQIELGDQIPRELYVAVAEVISFAYIISGKRPPLETGTTSQDE</sequence>
<accession>A0A1T2LAL4</accession>
<evidence type="ECO:0000256" key="1">
    <source>
        <dbReference type="ARBA" id="ARBA00010690"/>
    </source>
</evidence>
<reference evidence="5 6" key="1">
    <citation type="submission" date="2016-11" db="EMBL/GenBank/DDBJ databases">
        <title>Mixed transmission modes and dynamic genome evolution in an obligate animal-bacterial symbiosis.</title>
        <authorList>
            <person name="Russell S.L."/>
            <person name="Corbett-Detig R.B."/>
            <person name="Cavanaugh C.M."/>
        </authorList>
    </citation>
    <scope>NUCLEOTIDE SEQUENCE [LARGE SCALE GENOMIC DNA]</scope>
    <source>
        <strain evidence="5">Sveles-Q1</strain>
    </source>
</reference>
<organism evidence="5 6">
    <name type="scientific">Solemya pervernicosa gill symbiont</name>
    <dbReference type="NCBI Taxonomy" id="642797"/>
    <lineage>
        <taxon>Bacteria</taxon>
        <taxon>Pseudomonadati</taxon>
        <taxon>Pseudomonadota</taxon>
        <taxon>Gammaproteobacteria</taxon>
        <taxon>sulfur-oxidizing symbionts</taxon>
    </lineage>
</organism>
<dbReference type="EMBL" id="MPRL01000002">
    <property type="protein sequence ID" value="OOZ42148.1"/>
    <property type="molecule type" value="Genomic_DNA"/>
</dbReference>
<evidence type="ECO:0000313" key="6">
    <source>
        <dbReference type="Proteomes" id="UP000191110"/>
    </source>
</evidence>
<dbReference type="Gene3D" id="3.40.1690.10">
    <property type="entry name" value="secretion proteins EscU"/>
    <property type="match status" value="1"/>
</dbReference>